<evidence type="ECO:0000313" key="6">
    <source>
        <dbReference type="Proteomes" id="UP000294498"/>
    </source>
</evidence>
<proteinExistence type="predicted"/>
<dbReference type="SMART" id="SM00342">
    <property type="entry name" value="HTH_ARAC"/>
    <property type="match status" value="1"/>
</dbReference>
<dbReference type="GO" id="GO:0003700">
    <property type="term" value="F:DNA-binding transcription factor activity"/>
    <property type="evidence" value="ECO:0007669"/>
    <property type="project" value="InterPro"/>
</dbReference>
<name>A0A4R8DTK1_9BACT</name>
<dbReference type="GO" id="GO:0043565">
    <property type="term" value="F:sequence-specific DNA binding"/>
    <property type="evidence" value="ECO:0007669"/>
    <property type="project" value="InterPro"/>
</dbReference>
<evidence type="ECO:0000256" key="1">
    <source>
        <dbReference type="ARBA" id="ARBA00023015"/>
    </source>
</evidence>
<accession>A0A4R8DTK1</accession>
<dbReference type="PANTHER" id="PTHR43280:SF32">
    <property type="entry name" value="TRANSCRIPTIONAL REGULATORY PROTEIN"/>
    <property type="match status" value="1"/>
</dbReference>
<evidence type="ECO:0000259" key="4">
    <source>
        <dbReference type="PROSITE" id="PS01124"/>
    </source>
</evidence>
<keyword evidence="1" id="KW-0805">Transcription regulation</keyword>
<evidence type="ECO:0000256" key="2">
    <source>
        <dbReference type="ARBA" id="ARBA00023125"/>
    </source>
</evidence>
<dbReference type="PANTHER" id="PTHR43280">
    <property type="entry name" value="ARAC-FAMILY TRANSCRIPTIONAL REGULATOR"/>
    <property type="match status" value="1"/>
</dbReference>
<dbReference type="OrthoDB" id="1007667at2"/>
<protein>
    <submittedName>
        <fullName evidence="5">AraC-like DNA-binding protein</fullName>
    </submittedName>
</protein>
<dbReference type="InterPro" id="IPR009057">
    <property type="entry name" value="Homeodomain-like_sf"/>
</dbReference>
<reference evidence="5 6" key="1">
    <citation type="submission" date="2019-03" db="EMBL/GenBank/DDBJ databases">
        <title>Genomic Encyclopedia of Type Strains, Phase IV (KMG-IV): sequencing the most valuable type-strain genomes for metagenomic binning, comparative biology and taxonomic classification.</title>
        <authorList>
            <person name="Goeker M."/>
        </authorList>
    </citation>
    <scope>NUCLEOTIDE SEQUENCE [LARGE SCALE GENOMIC DNA]</scope>
    <source>
        <strain evidence="5 6">DSM 100059</strain>
    </source>
</reference>
<evidence type="ECO:0000313" key="5">
    <source>
        <dbReference type="EMBL" id="TDX01248.1"/>
    </source>
</evidence>
<keyword evidence="2 5" id="KW-0238">DNA-binding</keyword>
<dbReference type="EMBL" id="SODV01000001">
    <property type="protein sequence ID" value="TDX01248.1"/>
    <property type="molecule type" value="Genomic_DNA"/>
</dbReference>
<dbReference type="Gene3D" id="1.10.10.60">
    <property type="entry name" value="Homeodomain-like"/>
    <property type="match status" value="1"/>
</dbReference>
<dbReference type="InterPro" id="IPR018060">
    <property type="entry name" value="HTH_AraC"/>
</dbReference>
<sequence length="292" mass="33601">MTDIPRYQLEEYRPLHRAGNDHIPYPIPGLELYSSKGLTPPPMVPARCAFYRVSLVLVGEVEIQIGLDIHQHRAPSVCFTYPNQVFFKRGFSEGTQGYYILFTENFLDELVPSVRMPSEFPFFNPDGHPLFQLEDVDVFTGHILRIQQEMQEDRPGRVKAAQMHLYLLLLEAKRSYERQQLGVSPVVGDLVARFRRLVGQHYREKRQVADYASLLAVTPNHLGRVVREATGRTPSDLIRDLLLLEAKSLLRLTGQSVSEIAYQLEFSDPATFGRFFRKETGMTPLDYREMQD</sequence>
<comment type="caution">
    <text evidence="5">The sequence shown here is derived from an EMBL/GenBank/DDBJ whole genome shotgun (WGS) entry which is preliminary data.</text>
</comment>
<keyword evidence="6" id="KW-1185">Reference proteome</keyword>
<dbReference type="PRINTS" id="PR00032">
    <property type="entry name" value="HTHARAC"/>
</dbReference>
<dbReference type="PROSITE" id="PS01124">
    <property type="entry name" value="HTH_ARAC_FAMILY_2"/>
    <property type="match status" value="1"/>
</dbReference>
<dbReference type="Pfam" id="PF12833">
    <property type="entry name" value="HTH_18"/>
    <property type="match status" value="1"/>
</dbReference>
<dbReference type="InterPro" id="IPR020449">
    <property type="entry name" value="Tscrpt_reg_AraC-type_HTH"/>
</dbReference>
<dbReference type="Proteomes" id="UP000294498">
    <property type="component" value="Unassembled WGS sequence"/>
</dbReference>
<dbReference type="RefSeq" id="WP_133993633.1">
    <property type="nucleotide sequence ID" value="NZ_SODV01000001.1"/>
</dbReference>
<organism evidence="5 6">
    <name type="scientific">Dinghuibacter silviterrae</name>
    <dbReference type="NCBI Taxonomy" id="1539049"/>
    <lineage>
        <taxon>Bacteria</taxon>
        <taxon>Pseudomonadati</taxon>
        <taxon>Bacteroidota</taxon>
        <taxon>Chitinophagia</taxon>
        <taxon>Chitinophagales</taxon>
        <taxon>Chitinophagaceae</taxon>
        <taxon>Dinghuibacter</taxon>
    </lineage>
</organism>
<dbReference type="SUPFAM" id="SSF46689">
    <property type="entry name" value="Homeodomain-like"/>
    <property type="match status" value="1"/>
</dbReference>
<evidence type="ECO:0000256" key="3">
    <source>
        <dbReference type="ARBA" id="ARBA00023163"/>
    </source>
</evidence>
<dbReference type="AlphaFoldDB" id="A0A4R8DTK1"/>
<gene>
    <name evidence="5" type="ORF">EDB95_2280</name>
</gene>
<feature type="domain" description="HTH araC/xylS-type" evidence="4">
    <location>
        <begin position="192"/>
        <end position="290"/>
    </location>
</feature>
<keyword evidence="3" id="KW-0804">Transcription</keyword>